<feature type="domain" description="LysM" evidence="1">
    <location>
        <begin position="269"/>
        <end position="312"/>
    </location>
</feature>
<proteinExistence type="predicted"/>
<feature type="domain" description="LysM" evidence="1">
    <location>
        <begin position="84"/>
        <end position="127"/>
    </location>
</feature>
<comment type="caution">
    <text evidence="2">The sequence shown here is derived from an EMBL/GenBank/DDBJ whole genome shotgun (WGS) entry which is preliminary data.</text>
</comment>
<dbReference type="Proteomes" id="UP001259492">
    <property type="component" value="Unassembled WGS sequence"/>
</dbReference>
<feature type="domain" description="LysM" evidence="1">
    <location>
        <begin position="141"/>
        <end position="186"/>
    </location>
</feature>
<dbReference type="PANTHER" id="PTHR33734">
    <property type="entry name" value="LYSM DOMAIN-CONTAINING GPI-ANCHORED PROTEIN 2"/>
    <property type="match status" value="1"/>
</dbReference>
<dbReference type="InterPro" id="IPR036779">
    <property type="entry name" value="LysM_dom_sf"/>
</dbReference>
<evidence type="ECO:0000313" key="3">
    <source>
        <dbReference type="Proteomes" id="UP001259492"/>
    </source>
</evidence>
<reference evidence="2 3" key="1">
    <citation type="submission" date="2023-09" db="EMBL/GenBank/DDBJ databases">
        <authorList>
            <person name="Rey-Velasco X."/>
        </authorList>
    </citation>
    <scope>NUCLEOTIDE SEQUENCE [LARGE SCALE GENOMIC DNA]</scope>
    <source>
        <strain evidence="2 3">W332</strain>
    </source>
</reference>
<keyword evidence="3" id="KW-1185">Reference proteome</keyword>
<dbReference type="PROSITE" id="PS51782">
    <property type="entry name" value="LYSM"/>
    <property type="match status" value="5"/>
</dbReference>
<dbReference type="PANTHER" id="PTHR33734:SF22">
    <property type="entry name" value="MEMBRANE-BOUND LYTIC MUREIN TRANSGLYCOSYLASE D"/>
    <property type="match status" value="1"/>
</dbReference>
<organism evidence="2 3">
    <name type="scientific">Microcosmobacter mediterraneus</name>
    <dbReference type="NCBI Taxonomy" id="3075607"/>
    <lineage>
        <taxon>Bacteria</taxon>
        <taxon>Pseudomonadati</taxon>
        <taxon>Bacteroidota</taxon>
        <taxon>Flavobacteriia</taxon>
        <taxon>Flavobacteriales</taxon>
        <taxon>Flavobacteriaceae</taxon>
        <taxon>Microcosmobacter</taxon>
    </lineage>
</organism>
<dbReference type="RefSeq" id="WP_311428063.1">
    <property type="nucleotide sequence ID" value="NZ_JAVRIA010000006.1"/>
</dbReference>
<dbReference type="EMBL" id="JAVRIA010000006">
    <property type="protein sequence ID" value="MDT0559301.1"/>
    <property type="molecule type" value="Genomic_DNA"/>
</dbReference>
<gene>
    <name evidence="2" type="ORF">RM697_11610</name>
</gene>
<dbReference type="SMART" id="SM00257">
    <property type="entry name" value="LysM"/>
    <property type="match status" value="5"/>
</dbReference>
<feature type="domain" description="LysM" evidence="1">
    <location>
        <begin position="25"/>
        <end position="68"/>
    </location>
</feature>
<name>A0ABU2YN36_9FLAO</name>
<dbReference type="CDD" id="cd00118">
    <property type="entry name" value="LysM"/>
    <property type="match status" value="5"/>
</dbReference>
<accession>A0ABU2YN36</accession>
<evidence type="ECO:0000313" key="2">
    <source>
        <dbReference type="EMBL" id="MDT0559301.1"/>
    </source>
</evidence>
<evidence type="ECO:0000259" key="1">
    <source>
        <dbReference type="PROSITE" id="PS51782"/>
    </source>
</evidence>
<sequence>MSTFFKIALVLFFSGLYTYGQNNTIEHLIKKGENVYRISLKYNVTIDAIYQLNPESKEVIRTGEILLIPKFSNSSSLDISDEYSNYIVSKGETKYGISKSFGISITALEELNPFIRNGLQAGHNLRVPSNGITNTISETNGTHVVAKGETLWRISQNYNMPIEELRQLNKGRLNGNLIEIGQILIVSDNKNTITPKTYLVKKGDTKFKLSKQFDLSITELETLNPQIKDVLRTGTLITLKKSEENTNKNNDTTITISEKPPNTITESEELYVIKPKETLYSIAKKAGITTAQLIALNPKLETSVMAGDTIRLSSTSGQNITNKTVKTTPFKTDIFWIEHSTENTTDITNKADDYLKGINDAIASAKTNHPNMIPNLIRLKQADSLQFEETNDNSIRYKIKPIPNFNYNNDISKLGTFIITKVDSNTSKTIIVKTLPTYEEMQEKMINYLKNENGKVICLYDRNHSVNIKSFKEQISEVELIKLSRNGSFKTKDLKENLDSTQKNYVIIESSRVGVFLSVTSLLLKESSKYDIQLVVLNAQNIPDNTKVSYNRFKILNLMYPKPYNPNYLKETSESYKMGYLLSSDILNRLKLDGVNTFKNKKSTSFLGTIFSYKFNNDMAQNKAVSIYMFNDNSDAYLIGTY</sequence>
<dbReference type="Gene3D" id="3.10.350.10">
    <property type="entry name" value="LysM domain"/>
    <property type="match status" value="5"/>
</dbReference>
<protein>
    <submittedName>
        <fullName evidence="2">LysM peptidoglycan-binding domain-containing protein</fullName>
    </submittedName>
</protein>
<feature type="domain" description="LysM" evidence="1">
    <location>
        <begin position="196"/>
        <end position="239"/>
    </location>
</feature>
<dbReference type="InterPro" id="IPR018392">
    <property type="entry name" value="LysM"/>
</dbReference>
<dbReference type="Pfam" id="PF01476">
    <property type="entry name" value="LysM"/>
    <property type="match status" value="5"/>
</dbReference>
<dbReference type="SUPFAM" id="SSF54106">
    <property type="entry name" value="LysM domain"/>
    <property type="match status" value="5"/>
</dbReference>